<dbReference type="OrthoDB" id="6510073at2759"/>
<organism evidence="3 4">
    <name type="scientific">Haemaphysalis longicornis</name>
    <name type="common">Bush tick</name>
    <dbReference type="NCBI Taxonomy" id="44386"/>
    <lineage>
        <taxon>Eukaryota</taxon>
        <taxon>Metazoa</taxon>
        <taxon>Ecdysozoa</taxon>
        <taxon>Arthropoda</taxon>
        <taxon>Chelicerata</taxon>
        <taxon>Arachnida</taxon>
        <taxon>Acari</taxon>
        <taxon>Parasitiformes</taxon>
        <taxon>Ixodida</taxon>
        <taxon>Ixodoidea</taxon>
        <taxon>Ixodidae</taxon>
        <taxon>Haemaphysalinae</taxon>
        <taxon>Haemaphysalis</taxon>
    </lineage>
</organism>
<dbReference type="SMART" id="SM00225">
    <property type="entry name" value="BTB"/>
    <property type="match status" value="1"/>
</dbReference>
<dbReference type="Pfam" id="PF22486">
    <property type="entry name" value="MATH_2"/>
    <property type="match status" value="1"/>
</dbReference>
<dbReference type="InterPro" id="IPR008974">
    <property type="entry name" value="TRAF-like"/>
</dbReference>
<dbReference type="SUPFAM" id="SSF54695">
    <property type="entry name" value="POZ domain"/>
    <property type="match status" value="1"/>
</dbReference>
<evidence type="ECO:0000259" key="2">
    <source>
        <dbReference type="PROSITE" id="PS50144"/>
    </source>
</evidence>
<dbReference type="GO" id="GO:0030163">
    <property type="term" value="P:protein catabolic process"/>
    <property type="evidence" value="ECO:0007669"/>
    <property type="project" value="UniProtKB-ARBA"/>
</dbReference>
<accession>A0A9J6FLI3</accession>
<dbReference type="PROSITE" id="PS50144">
    <property type="entry name" value="MATH"/>
    <property type="match status" value="1"/>
</dbReference>
<dbReference type="Gene3D" id="2.60.210.10">
    <property type="entry name" value="Apoptosis, Tumor Necrosis Factor Receptor Associated Protein 2, Chain A"/>
    <property type="match status" value="1"/>
</dbReference>
<comment type="caution">
    <text evidence="3">The sequence shown here is derived from an EMBL/GenBank/DDBJ whole genome shotgun (WGS) entry which is preliminary data.</text>
</comment>
<dbReference type="FunFam" id="3.30.710.10:FF:000159">
    <property type="entry name" value="Speckle-type POZ protein B"/>
    <property type="match status" value="1"/>
</dbReference>
<sequence length="326" mass="36112">MPSYNLPPPHRSGDGKTVTPDSWSYTVAKVYRYFYTWTINNFSLLDELGEQLASPPFSSEENNTLTWCLKVSPQGIDEDSAGHVSILLLLVCGGETGVRAKFKISILNAAGKEAVTSKSPLAVTFTEEKPWGCSKFVRRDVLFHEANGLLPDDKLTLVCEVAVFSEFANAPVQDSALTISVPKSRLKDDLGKLLENELFSDVTLVVNGGELRAHKNVLAARSPVFASLFRSNPDEEPTRLTIPDVDYDVMRELLRFIYTGQPLDLSGVAKDLLVAADFYELNRLKVMCEDALCSSLSIENVVDMLKFANDHKAEQLKAEILCLDCR</sequence>
<dbReference type="Pfam" id="PF00651">
    <property type="entry name" value="BTB"/>
    <property type="match status" value="1"/>
</dbReference>
<gene>
    <name evidence="3" type="ORF">HPB48_017041</name>
</gene>
<feature type="domain" description="BTB" evidence="1">
    <location>
        <begin position="200"/>
        <end position="261"/>
    </location>
</feature>
<dbReference type="FunFam" id="2.60.210.10:FF:000003">
    <property type="entry name" value="Speckle-type POZ protein-like a"/>
    <property type="match status" value="1"/>
</dbReference>
<dbReference type="PANTHER" id="PTHR24413">
    <property type="entry name" value="SPECKLE-TYPE POZ PROTEIN"/>
    <property type="match status" value="1"/>
</dbReference>
<keyword evidence="4" id="KW-1185">Reference proteome</keyword>
<dbReference type="SUPFAM" id="SSF49599">
    <property type="entry name" value="TRAF domain-like"/>
    <property type="match status" value="1"/>
</dbReference>
<dbReference type="AlphaFoldDB" id="A0A9J6FLI3"/>
<feature type="domain" description="MATH" evidence="2">
    <location>
        <begin position="32"/>
        <end position="161"/>
    </location>
</feature>
<name>A0A9J6FLI3_HAELO</name>
<reference evidence="3 4" key="1">
    <citation type="journal article" date="2020" name="Cell">
        <title>Large-Scale Comparative Analyses of Tick Genomes Elucidate Their Genetic Diversity and Vector Capacities.</title>
        <authorList>
            <consortium name="Tick Genome and Microbiome Consortium (TIGMIC)"/>
            <person name="Jia N."/>
            <person name="Wang J."/>
            <person name="Shi W."/>
            <person name="Du L."/>
            <person name="Sun Y."/>
            <person name="Zhan W."/>
            <person name="Jiang J.F."/>
            <person name="Wang Q."/>
            <person name="Zhang B."/>
            <person name="Ji P."/>
            <person name="Bell-Sakyi L."/>
            <person name="Cui X.M."/>
            <person name="Yuan T.T."/>
            <person name="Jiang B.G."/>
            <person name="Yang W.F."/>
            <person name="Lam T.T."/>
            <person name="Chang Q.C."/>
            <person name="Ding S.J."/>
            <person name="Wang X.J."/>
            <person name="Zhu J.G."/>
            <person name="Ruan X.D."/>
            <person name="Zhao L."/>
            <person name="Wei J.T."/>
            <person name="Ye R.Z."/>
            <person name="Que T.C."/>
            <person name="Du C.H."/>
            <person name="Zhou Y.H."/>
            <person name="Cheng J.X."/>
            <person name="Dai P.F."/>
            <person name="Guo W.B."/>
            <person name="Han X.H."/>
            <person name="Huang E.J."/>
            <person name="Li L.F."/>
            <person name="Wei W."/>
            <person name="Gao Y.C."/>
            <person name="Liu J.Z."/>
            <person name="Shao H.Z."/>
            <person name="Wang X."/>
            <person name="Wang C.C."/>
            <person name="Yang T.C."/>
            <person name="Huo Q.B."/>
            <person name="Li W."/>
            <person name="Chen H.Y."/>
            <person name="Chen S.E."/>
            <person name="Zhou L.G."/>
            <person name="Ni X.B."/>
            <person name="Tian J.H."/>
            <person name="Sheng Y."/>
            <person name="Liu T."/>
            <person name="Pan Y.S."/>
            <person name="Xia L.Y."/>
            <person name="Li J."/>
            <person name="Zhao F."/>
            <person name="Cao W.C."/>
        </authorList>
    </citation>
    <scope>NUCLEOTIDE SEQUENCE [LARGE SCALE GENOMIC DNA]</scope>
    <source>
        <strain evidence="3">HaeL-2018</strain>
    </source>
</reference>
<proteinExistence type="predicted"/>
<evidence type="ECO:0000259" key="1">
    <source>
        <dbReference type="PROSITE" id="PS50097"/>
    </source>
</evidence>
<dbReference type="InterPro" id="IPR011333">
    <property type="entry name" value="SKP1/BTB/POZ_sf"/>
</dbReference>
<dbReference type="PROSITE" id="PS50097">
    <property type="entry name" value="BTB"/>
    <property type="match status" value="1"/>
</dbReference>
<evidence type="ECO:0000313" key="4">
    <source>
        <dbReference type="Proteomes" id="UP000821853"/>
    </source>
</evidence>
<dbReference type="EMBL" id="JABSTR010000002">
    <property type="protein sequence ID" value="KAH9363675.1"/>
    <property type="molecule type" value="Genomic_DNA"/>
</dbReference>
<dbReference type="Proteomes" id="UP000821853">
    <property type="component" value="Chromosome 10"/>
</dbReference>
<dbReference type="VEuPathDB" id="VectorBase:HLOH_040104"/>
<dbReference type="Gene3D" id="3.30.710.10">
    <property type="entry name" value="Potassium Channel Kv1.1, Chain A"/>
    <property type="match status" value="1"/>
</dbReference>
<dbReference type="InterPro" id="IPR000210">
    <property type="entry name" value="BTB/POZ_dom"/>
</dbReference>
<protein>
    <submittedName>
        <fullName evidence="3">Uncharacterized protein</fullName>
    </submittedName>
</protein>
<dbReference type="SMART" id="SM00061">
    <property type="entry name" value="MATH"/>
    <property type="match status" value="1"/>
</dbReference>
<dbReference type="InterPro" id="IPR002083">
    <property type="entry name" value="MATH/TRAF_dom"/>
</dbReference>
<evidence type="ECO:0000313" key="3">
    <source>
        <dbReference type="EMBL" id="KAH9363675.1"/>
    </source>
</evidence>